<protein>
    <recommendedName>
        <fullName evidence="4">Alpha-galactosidase</fullName>
        <ecNumber evidence="4">3.2.1.22</ecNumber>
    </recommendedName>
    <alternativeName>
        <fullName evidence="4">Melibiase</fullName>
    </alternativeName>
</protein>
<evidence type="ECO:0000256" key="5">
    <source>
        <dbReference type="SAM" id="SignalP"/>
    </source>
</evidence>
<accession>A0A2D0N3J6</accession>
<dbReference type="GO" id="GO:0005975">
    <property type="term" value="P:carbohydrate metabolic process"/>
    <property type="evidence" value="ECO:0007669"/>
    <property type="project" value="InterPro"/>
</dbReference>
<comment type="similarity">
    <text evidence="1 4">Belongs to the glycosyl hydrolase 27 family.</text>
</comment>
<dbReference type="InterPro" id="IPR013783">
    <property type="entry name" value="Ig-like_fold"/>
</dbReference>
<dbReference type="InterPro" id="IPR002241">
    <property type="entry name" value="Glyco_hydro_27"/>
</dbReference>
<evidence type="ECO:0000259" key="6">
    <source>
        <dbReference type="SMART" id="SM00776"/>
    </source>
</evidence>
<feature type="chain" id="PRO_5012067557" description="Alpha-galactosidase" evidence="5">
    <location>
        <begin position="22"/>
        <end position="945"/>
    </location>
</feature>
<dbReference type="InterPro" id="IPR038637">
    <property type="entry name" value="NPCBM_sf"/>
</dbReference>
<dbReference type="Gene3D" id="3.20.20.70">
    <property type="entry name" value="Aldolase class I"/>
    <property type="match status" value="1"/>
</dbReference>
<evidence type="ECO:0000313" key="8">
    <source>
        <dbReference type="Proteomes" id="UP000223913"/>
    </source>
</evidence>
<evidence type="ECO:0000256" key="1">
    <source>
        <dbReference type="ARBA" id="ARBA00009743"/>
    </source>
</evidence>
<organism evidence="7 8">
    <name type="scientific">Flavilitoribacter nigricans (strain ATCC 23147 / DSM 23189 / NBRC 102662 / NCIMB 1420 / SS-2)</name>
    <name type="common">Lewinella nigricans</name>
    <dbReference type="NCBI Taxonomy" id="1122177"/>
    <lineage>
        <taxon>Bacteria</taxon>
        <taxon>Pseudomonadati</taxon>
        <taxon>Bacteroidota</taxon>
        <taxon>Saprospiria</taxon>
        <taxon>Saprospirales</taxon>
        <taxon>Lewinellaceae</taxon>
        <taxon>Flavilitoribacter</taxon>
    </lineage>
</organism>
<keyword evidence="8" id="KW-1185">Reference proteome</keyword>
<feature type="domain" description="Glycosyl hydrolase family 98 putative carbohydrate-binding module" evidence="6">
    <location>
        <begin position="463"/>
        <end position="617"/>
    </location>
</feature>
<evidence type="ECO:0000313" key="7">
    <source>
        <dbReference type="EMBL" id="PHN02719.1"/>
    </source>
</evidence>
<keyword evidence="4" id="KW-1015">Disulfide bond</keyword>
<evidence type="ECO:0000256" key="3">
    <source>
        <dbReference type="ARBA" id="ARBA00023295"/>
    </source>
</evidence>
<dbReference type="OrthoDB" id="9807519at2"/>
<feature type="domain" description="Glycosyl hydrolase family 98 putative carbohydrate-binding module" evidence="6">
    <location>
        <begin position="618"/>
        <end position="751"/>
    </location>
</feature>
<dbReference type="AlphaFoldDB" id="A0A2D0N3J6"/>
<dbReference type="SUPFAM" id="SSF49785">
    <property type="entry name" value="Galactose-binding domain-like"/>
    <property type="match status" value="3"/>
</dbReference>
<evidence type="ECO:0000256" key="2">
    <source>
        <dbReference type="ARBA" id="ARBA00022801"/>
    </source>
</evidence>
<comment type="caution">
    <text evidence="7">The sequence shown here is derived from an EMBL/GenBank/DDBJ whole genome shotgun (WGS) entry which is preliminary data.</text>
</comment>
<dbReference type="CDD" id="cd14792">
    <property type="entry name" value="GH27"/>
    <property type="match status" value="1"/>
</dbReference>
<gene>
    <name evidence="7" type="ORF">CRP01_30515</name>
</gene>
<dbReference type="InterPro" id="IPR008979">
    <property type="entry name" value="Galactose-bd-like_sf"/>
</dbReference>
<reference evidence="7 8" key="1">
    <citation type="submission" date="2017-10" db="EMBL/GenBank/DDBJ databases">
        <title>The draft genome sequence of Lewinella nigricans NBRC 102662.</title>
        <authorList>
            <person name="Wang K."/>
        </authorList>
    </citation>
    <scope>NUCLEOTIDE SEQUENCE [LARGE SCALE GENOMIC DNA]</scope>
    <source>
        <strain evidence="7 8">NBRC 102662</strain>
    </source>
</reference>
<dbReference type="EMBL" id="PDUD01000037">
    <property type="protein sequence ID" value="PHN02719.1"/>
    <property type="molecule type" value="Genomic_DNA"/>
</dbReference>
<name>A0A2D0N3J6_FLAN2</name>
<comment type="catalytic activity">
    <reaction evidence="4">
        <text>Hydrolysis of terminal, non-reducing alpha-D-galactose residues in alpha-D-galactosides, including galactose oligosaccharides, galactomannans and galactolipids.</text>
        <dbReference type="EC" id="3.2.1.22"/>
    </reaction>
</comment>
<dbReference type="InterPro" id="IPR013222">
    <property type="entry name" value="Glyco_hyd_98_carb-bd"/>
</dbReference>
<dbReference type="InterPro" id="IPR017853">
    <property type="entry name" value="GH"/>
</dbReference>
<dbReference type="Proteomes" id="UP000223913">
    <property type="component" value="Unassembled WGS sequence"/>
</dbReference>
<keyword evidence="5" id="KW-0732">Signal</keyword>
<dbReference type="InterPro" id="IPR013785">
    <property type="entry name" value="Aldolase_TIM"/>
</dbReference>
<feature type="signal peptide" evidence="5">
    <location>
        <begin position="1"/>
        <end position="21"/>
    </location>
</feature>
<dbReference type="PANTHER" id="PTHR11452:SF42">
    <property type="entry name" value="ALPHA-GALACTOSIDASE"/>
    <property type="match status" value="1"/>
</dbReference>
<dbReference type="Pfam" id="PF16499">
    <property type="entry name" value="Melibiase_2"/>
    <property type="match status" value="2"/>
</dbReference>
<sequence length="945" mass="103680">MSIRITILFFISTMLVLHARAQDPTEPDFHQWAKTPPMGWNSWDCFGPSVTEAEVKANADYMAENLAAHGWEYIVVDIRWYVDNQTSGHYNAFNNSTFIYDEYGRFLPSPTRFPSSLNGQGFKPLADYVHGLGLKFGIHIMRGVPKVAINNKLPIKGGNGKTAADIYSTALECTWLKDMYTIDASREGAQEYYNSIFELYAAWGVDFVKIDDLSRPYHAPEIEMIRKAIDHTGRPMVLSMSPGATPLDQHAHAKENANMWRTVDDFWDNWSQLNYQFGVCADWAPYISPGAWPDADMLPLGHIAIRGERGVDRYTNFTEDEQYTLMSLWSIFKSPLMFGGHLPDNDAFTNALLTNEEVLFMHNSSVGNKQWYRQDGGIAWIADDPSNGDKYVALFNTGGNEFVTTDHLLYRSGPISTLTDDYGVNIDIPIPEGSNTLFLIVDDASDGISFDHADWINPTLHLKDGTTLNLTDLDWEYATAEWGSVAVNQSVTGGPLNVDGTVYDNGIGTHSKSIILYEIPDNTVRFTAFAGLDIGGTSQVGTPTLEFMVATADPTPREVDPNKAVANSGRISRTMQRAGKYLSADITGAEKLYLVVTDAGDNFNYDHADWIQPTLFGPNGESLPLTSLDWVSATSGWDQVKKNTSLDNNPLTVNGVVYADGLGVNSYSIIEYDLPAGYTRFVSLCGFDDEVLGAPEGVSMEFLVFTESPQKTSTITLPVDLPELGFSGDCAVRDLWAGSDIGIFSGLEFAPMVSNHGAELYRIAALDRSDEVSVTLSGPTQVDLGDNFTLDMAVSADAVSQSGWIMLYQDGVDLATLQLDESGKAQYSTSLSTSGTFAYVARYSGNAEYNPKASATLEVSTMVTSTQSAAEASRQVTVYRQGGTPYLKGLEVGDAVQVYNVMGQKLSDFKVRSDVVPIPAAAKGIVLLVIRTTDKHMFALMTVQP</sequence>
<dbReference type="SUPFAM" id="SSF51445">
    <property type="entry name" value="(Trans)glycosidases"/>
    <property type="match status" value="1"/>
</dbReference>
<keyword evidence="2 4" id="KW-0378">Hydrolase</keyword>
<dbReference type="RefSeq" id="WP_099153861.1">
    <property type="nucleotide sequence ID" value="NZ_PDUD01000037.1"/>
</dbReference>
<dbReference type="PANTHER" id="PTHR11452">
    <property type="entry name" value="ALPHA-GALACTOSIDASE/ALPHA-N-ACETYLGALACTOSAMINIDASE"/>
    <property type="match status" value="1"/>
</dbReference>
<dbReference type="EC" id="3.2.1.22" evidence="4"/>
<keyword evidence="3 4" id="KW-0326">Glycosidase</keyword>
<dbReference type="Pfam" id="PF16640">
    <property type="entry name" value="Big_3_5"/>
    <property type="match status" value="1"/>
</dbReference>
<dbReference type="Gene3D" id="2.60.120.1060">
    <property type="entry name" value="NPCBM/NEW2 domain"/>
    <property type="match status" value="3"/>
</dbReference>
<proteinExistence type="inferred from homology"/>
<dbReference type="GO" id="GO:0004557">
    <property type="term" value="F:alpha-galactosidase activity"/>
    <property type="evidence" value="ECO:0007669"/>
    <property type="project" value="UniProtKB-EC"/>
</dbReference>
<dbReference type="Gene3D" id="2.60.40.10">
    <property type="entry name" value="Immunoglobulins"/>
    <property type="match status" value="1"/>
</dbReference>
<dbReference type="PRINTS" id="PR00740">
    <property type="entry name" value="GLHYDRLASE27"/>
</dbReference>
<evidence type="ECO:0000256" key="4">
    <source>
        <dbReference type="RuleBase" id="RU361168"/>
    </source>
</evidence>
<dbReference type="SMART" id="SM00776">
    <property type="entry name" value="NPCBM"/>
    <property type="match status" value="2"/>
</dbReference>
<dbReference type="InterPro" id="IPR032109">
    <property type="entry name" value="Big_3_5"/>
</dbReference>
<dbReference type="Pfam" id="PF08305">
    <property type="entry name" value="NPCBM"/>
    <property type="match status" value="3"/>
</dbReference>